<dbReference type="Proteomes" id="UP000253509">
    <property type="component" value="Unassembled WGS sequence"/>
</dbReference>
<evidence type="ECO:0000313" key="1">
    <source>
        <dbReference type="EMBL" id="RBP71304.1"/>
    </source>
</evidence>
<dbReference type="EMBL" id="QNSB01000006">
    <property type="protein sequence ID" value="RBP71304.1"/>
    <property type="molecule type" value="Genomic_DNA"/>
</dbReference>
<proteinExistence type="predicted"/>
<accession>A0A366IJZ4</accession>
<protein>
    <submittedName>
        <fullName evidence="1">Uncharacterized protein</fullName>
    </submittedName>
</protein>
<keyword evidence="2" id="KW-1185">Reference proteome</keyword>
<sequence length="114" mass="12198">MHSDLLRLRTDRTHLFPGARLIAEPGTDRDPASPHPASVLRPALVRIEFGDGVEVEAELLQLSGTPLAAEFVLEVPGFRAAAGTDIPARVWSIARVDSTGDEAVIVVGRRLPGI</sequence>
<dbReference type="RefSeq" id="WP_113904388.1">
    <property type="nucleotide sequence ID" value="NZ_QNSB01000006.1"/>
</dbReference>
<comment type="caution">
    <text evidence="1">The sequence shown here is derived from an EMBL/GenBank/DDBJ whole genome shotgun (WGS) entry which is preliminary data.</text>
</comment>
<gene>
    <name evidence="1" type="ORF">DFO65_106147</name>
</gene>
<reference evidence="1 2" key="1">
    <citation type="submission" date="2018-06" db="EMBL/GenBank/DDBJ databases">
        <title>Freshwater and sediment microbial communities from various areas in North America, analyzing microbe dynamics in response to fracking.</title>
        <authorList>
            <person name="Lamendella R."/>
        </authorList>
    </citation>
    <scope>NUCLEOTIDE SEQUENCE [LARGE SCALE GENOMIC DNA]</scope>
    <source>
        <strain evidence="1 2">3b_TX</strain>
    </source>
</reference>
<evidence type="ECO:0000313" key="2">
    <source>
        <dbReference type="Proteomes" id="UP000253509"/>
    </source>
</evidence>
<name>A0A366IJZ4_9MICO</name>
<dbReference type="AlphaFoldDB" id="A0A366IJZ4"/>
<organism evidence="1 2">
    <name type="scientific">Brevibacterium celere</name>
    <dbReference type="NCBI Taxonomy" id="225845"/>
    <lineage>
        <taxon>Bacteria</taxon>
        <taxon>Bacillati</taxon>
        <taxon>Actinomycetota</taxon>
        <taxon>Actinomycetes</taxon>
        <taxon>Micrococcales</taxon>
        <taxon>Brevibacteriaceae</taxon>
        <taxon>Brevibacterium</taxon>
    </lineage>
</organism>